<evidence type="ECO:0000256" key="3">
    <source>
        <dbReference type="ARBA" id="ARBA00022692"/>
    </source>
</evidence>
<evidence type="ECO:0000256" key="13">
    <source>
        <dbReference type="SAM" id="Phobius"/>
    </source>
</evidence>
<feature type="chain" id="PRO_5040494174" description="Short-chain dehydrogenase/reductase 3" evidence="14">
    <location>
        <begin position="23"/>
        <end position="345"/>
    </location>
</feature>
<dbReference type="GO" id="GO:0052650">
    <property type="term" value="F:all-trans-retinol dehydrogenase (NADP+) activity"/>
    <property type="evidence" value="ECO:0007669"/>
    <property type="project" value="UniProtKB-ARBA"/>
</dbReference>
<evidence type="ECO:0000256" key="6">
    <source>
        <dbReference type="ARBA" id="ARBA00023002"/>
    </source>
</evidence>
<comment type="function">
    <text evidence="9">Catalyzes the reduction of all-trans-retinal to all-trans-retinol in the presence of NADPH.</text>
</comment>
<comment type="similarity">
    <text evidence="2 12">Belongs to the short-chain dehydrogenases/reductases (SDR) family.</text>
</comment>
<evidence type="ECO:0000256" key="4">
    <source>
        <dbReference type="ARBA" id="ARBA00022857"/>
    </source>
</evidence>
<dbReference type="Pfam" id="PF00106">
    <property type="entry name" value="adh_short"/>
    <property type="match status" value="1"/>
</dbReference>
<feature type="transmembrane region" description="Helical" evidence="13">
    <location>
        <begin position="46"/>
        <end position="67"/>
    </location>
</feature>
<evidence type="ECO:0000256" key="8">
    <source>
        <dbReference type="ARBA" id="ARBA00023136"/>
    </source>
</evidence>
<dbReference type="InterPro" id="IPR002347">
    <property type="entry name" value="SDR_fam"/>
</dbReference>
<gene>
    <name evidence="15" type="ORF">DIATSA_LOCUS6564</name>
</gene>
<accession>A0A9N9R3S6</accession>
<dbReference type="GO" id="GO:0005811">
    <property type="term" value="C:lipid droplet"/>
    <property type="evidence" value="ECO:0007669"/>
    <property type="project" value="TreeGrafter"/>
</dbReference>
<keyword evidence="4" id="KW-0521">NADP</keyword>
<dbReference type="OrthoDB" id="10253736at2759"/>
<dbReference type="PRINTS" id="PR00080">
    <property type="entry name" value="SDRFAMILY"/>
</dbReference>
<evidence type="ECO:0000313" key="15">
    <source>
        <dbReference type="EMBL" id="CAG9788778.1"/>
    </source>
</evidence>
<dbReference type="Proteomes" id="UP001153714">
    <property type="component" value="Chromosome 2"/>
</dbReference>
<evidence type="ECO:0000256" key="9">
    <source>
        <dbReference type="ARBA" id="ARBA00059620"/>
    </source>
</evidence>
<name>A0A9N9R3S6_9NEOP</name>
<evidence type="ECO:0000256" key="10">
    <source>
        <dbReference type="ARBA" id="ARBA00068717"/>
    </source>
</evidence>
<dbReference type="CDD" id="cd05339">
    <property type="entry name" value="17beta-HSDXI-like_SDR_c"/>
    <property type="match status" value="1"/>
</dbReference>
<keyword evidence="6" id="KW-0560">Oxidoreductase</keyword>
<dbReference type="PANTHER" id="PTHR24322:SF729">
    <property type="entry name" value="MIP05442P"/>
    <property type="match status" value="1"/>
</dbReference>
<dbReference type="GO" id="GO:0016020">
    <property type="term" value="C:membrane"/>
    <property type="evidence" value="ECO:0007669"/>
    <property type="project" value="UniProtKB-SubCell"/>
</dbReference>
<keyword evidence="3 13" id="KW-0812">Transmembrane</keyword>
<reference evidence="15" key="1">
    <citation type="submission" date="2021-12" db="EMBL/GenBank/DDBJ databases">
        <authorList>
            <person name="King R."/>
        </authorList>
    </citation>
    <scope>NUCLEOTIDE SEQUENCE</scope>
</reference>
<keyword evidence="16" id="KW-1185">Reference proteome</keyword>
<evidence type="ECO:0000256" key="12">
    <source>
        <dbReference type="RuleBase" id="RU000363"/>
    </source>
</evidence>
<keyword evidence="7" id="KW-0443">Lipid metabolism</keyword>
<dbReference type="AlphaFoldDB" id="A0A9N9R3S6"/>
<dbReference type="SUPFAM" id="SSF51735">
    <property type="entry name" value="NAD(P)-binding Rossmann-fold domains"/>
    <property type="match status" value="1"/>
</dbReference>
<evidence type="ECO:0000256" key="1">
    <source>
        <dbReference type="ARBA" id="ARBA00004141"/>
    </source>
</evidence>
<dbReference type="PANTHER" id="PTHR24322">
    <property type="entry name" value="PKSB"/>
    <property type="match status" value="1"/>
</dbReference>
<dbReference type="InterPro" id="IPR036291">
    <property type="entry name" value="NAD(P)-bd_dom_sf"/>
</dbReference>
<dbReference type="Gene3D" id="3.40.50.720">
    <property type="entry name" value="NAD(P)-binding Rossmann-like Domain"/>
    <property type="match status" value="1"/>
</dbReference>
<comment type="subcellular location">
    <subcellularLocation>
        <location evidence="1">Membrane</location>
        <topology evidence="1">Multi-pass membrane protein</topology>
    </subcellularLocation>
</comment>
<dbReference type="FunFam" id="3.40.50.720:FF:000131">
    <property type="entry name" value="Short-chain dehydrogenase/reductase 3"/>
    <property type="match status" value="1"/>
</dbReference>
<evidence type="ECO:0000256" key="11">
    <source>
        <dbReference type="ARBA" id="ARBA00082544"/>
    </source>
</evidence>
<reference evidence="15" key="2">
    <citation type="submission" date="2022-10" db="EMBL/GenBank/DDBJ databases">
        <authorList>
            <consortium name="ENA_rothamsted_submissions"/>
            <consortium name="culmorum"/>
            <person name="King R."/>
        </authorList>
    </citation>
    <scope>NUCLEOTIDE SEQUENCE</scope>
</reference>
<keyword evidence="14" id="KW-0732">Signal</keyword>
<dbReference type="EMBL" id="OU893333">
    <property type="protein sequence ID" value="CAG9788778.1"/>
    <property type="molecule type" value="Genomic_DNA"/>
</dbReference>
<organism evidence="15 16">
    <name type="scientific">Diatraea saccharalis</name>
    <name type="common">sugarcane borer</name>
    <dbReference type="NCBI Taxonomy" id="40085"/>
    <lineage>
        <taxon>Eukaryota</taxon>
        <taxon>Metazoa</taxon>
        <taxon>Ecdysozoa</taxon>
        <taxon>Arthropoda</taxon>
        <taxon>Hexapoda</taxon>
        <taxon>Insecta</taxon>
        <taxon>Pterygota</taxon>
        <taxon>Neoptera</taxon>
        <taxon>Endopterygota</taxon>
        <taxon>Lepidoptera</taxon>
        <taxon>Glossata</taxon>
        <taxon>Ditrysia</taxon>
        <taxon>Pyraloidea</taxon>
        <taxon>Crambidae</taxon>
        <taxon>Crambinae</taxon>
        <taxon>Diatraea</taxon>
    </lineage>
</organism>
<keyword evidence="5 13" id="KW-1133">Transmembrane helix</keyword>
<evidence type="ECO:0000256" key="5">
    <source>
        <dbReference type="ARBA" id="ARBA00022989"/>
    </source>
</evidence>
<proteinExistence type="inferred from homology"/>
<feature type="signal peptide" evidence="14">
    <location>
        <begin position="1"/>
        <end position="22"/>
    </location>
</feature>
<protein>
    <recommendedName>
        <fullName evidence="10">Short-chain dehydrogenase/reductase 3</fullName>
    </recommendedName>
    <alternativeName>
        <fullName evidence="11">Retinal short-chain dehydrogenase/reductase 1</fullName>
    </alternativeName>
</protein>
<keyword evidence="8 13" id="KW-0472">Membrane</keyword>
<dbReference type="PRINTS" id="PR00081">
    <property type="entry name" value="GDHRDH"/>
</dbReference>
<evidence type="ECO:0000256" key="2">
    <source>
        <dbReference type="ARBA" id="ARBA00006484"/>
    </source>
</evidence>
<evidence type="ECO:0000256" key="14">
    <source>
        <dbReference type="SAM" id="SignalP"/>
    </source>
</evidence>
<evidence type="ECO:0000256" key="7">
    <source>
        <dbReference type="ARBA" id="ARBA00023098"/>
    </source>
</evidence>
<sequence>MTILLTTIFVLLQLQQRSYTTAFSVMMNTKRNVNTQMTTVFNLAKDTVLFLVLSCYYILESIFWTLVPNALRSMKSLKGDVVLVTGGGGGVGRHLAVKLARLGAKVVIWDISVEGLQKTCQAVTDEGYEITSYVVDLADRTAVYTTAEKVKKEVGKVDVLINNAGTVFGYTLLELTDAAIETTYKVNILSHYWTVKSFLPDMIQTGKGHIVTVGSVAGLLGTYRCTDYSATKFATVGFHESLFTELRAHGHNTIHATLVCPSYINTGMFDGATPRLVQMLEPDYVAETMIDSIRKNEVNCVMPGSVRYLLPLKCLLPAKMCWDLMYRVMKGPQSMMGFAAKPKVS</sequence>
<evidence type="ECO:0000313" key="16">
    <source>
        <dbReference type="Proteomes" id="UP001153714"/>
    </source>
</evidence>